<name>A0A7L4YTX3_9ACTN</name>
<feature type="domain" description="NAD(P)-binding" evidence="1">
    <location>
        <begin position="17"/>
        <end position="132"/>
    </location>
</feature>
<gene>
    <name evidence="2" type="ORF">EK0264_07860</name>
</gene>
<dbReference type="Gene3D" id="3.40.50.720">
    <property type="entry name" value="NAD(P)-binding Rossmann-like Domain"/>
    <property type="match status" value="1"/>
</dbReference>
<dbReference type="KEGG" id="eke:EK0264_07860"/>
<dbReference type="InterPro" id="IPR036291">
    <property type="entry name" value="NAD(P)-bd_dom_sf"/>
</dbReference>
<accession>A0A7L4YTX3</accession>
<evidence type="ECO:0000313" key="2">
    <source>
        <dbReference type="EMBL" id="QHC02344.1"/>
    </source>
</evidence>
<dbReference type="GO" id="GO:0044877">
    <property type="term" value="F:protein-containing complex binding"/>
    <property type="evidence" value="ECO:0007669"/>
    <property type="project" value="TreeGrafter"/>
</dbReference>
<dbReference type="OrthoDB" id="9774199at2"/>
<dbReference type="InterPro" id="IPR051207">
    <property type="entry name" value="ComplexI_NDUFA9_subunit"/>
</dbReference>
<dbReference type="PANTHER" id="PTHR12126">
    <property type="entry name" value="NADH-UBIQUINONE OXIDOREDUCTASE 39 KDA SUBUNIT-RELATED"/>
    <property type="match status" value="1"/>
</dbReference>
<reference evidence="2 3" key="1">
    <citation type="journal article" date="2018" name="Int. J. Syst. Evol. Microbiol.">
        <title>Epidermidibacterium keratini gen. nov., sp. nov., a member of the family Sporichthyaceae, isolated from keratin epidermis.</title>
        <authorList>
            <person name="Lee D.G."/>
            <person name="Trujillo M.E."/>
            <person name="Kang S."/>
            <person name="Nam J.J."/>
            <person name="Kim Y.J."/>
        </authorList>
    </citation>
    <scope>NUCLEOTIDE SEQUENCE [LARGE SCALE GENOMIC DNA]</scope>
    <source>
        <strain evidence="2 3">EPI-7</strain>
    </source>
</reference>
<dbReference type="Proteomes" id="UP000463857">
    <property type="component" value="Chromosome"/>
</dbReference>
<dbReference type="AlphaFoldDB" id="A0A7L4YTX3"/>
<evidence type="ECO:0000313" key="3">
    <source>
        <dbReference type="Proteomes" id="UP000463857"/>
    </source>
</evidence>
<dbReference type="InterPro" id="IPR016040">
    <property type="entry name" value="NAD(P)-bd_dom"/>
</dbReference>
<evidence type="ECO:0000259" key="1">
    <source>
        <dbReference type="Pfam" id="PF13460"/>
    </source>
</evidence>
<dbReference type="EMBL" id="CP047156">
    <property type="protein sequence ID" value="QHC02344.1"/>
    <property type="molecule type" value="Genomic_DNA"/>
</dbReference>
<dbReference type="SUPFAM" id="SSF51735">
    <property type="entry name" value="NAD(P)-binding Rossmann-fold domains"/>
    <property type="match status" value="1"/>
</dbReference>
<proteinExistence type="predicted"/>
<dbReference type="Pfam" id="PF13460">
    <property type="entry name" value="NAD_binding_10"/>
    <property type="match status" value="1"/>
</dbReference>
<sequence length="342" mass="36127">MRSSVNTLDNTRVLVTGASGYIGGELIEPLIAAGADVRVFARQPDKLRSKPWARSVEIVQGDAADPADVDRALESVDVAYYLLHSMDGDGDFAERDREMARAFADSAERAGVRRIVYLGGMHPEGELSEHLGSRAEVGQIFLDAPVPAIVLQAAVVIGTGSASFQMLRYLTLRLPAMVAPSWLHNRLQPIAIDDIIDYLVDAASLPGEINRTFDAGGPEVLTYAELIQRYAAVAGRNRRLVITAPVLTPRLSSLWVGLVTPVDPGVAKPLIGSIVHEVVASEDDLRELAPSGRQLSSVDEALAAAEAGANPESAVRSAAVVAASFAAAGISLAAAAAVRRGH</sequence>
<protein>
    <submittedName>
        <fullName evidence="2">NAD(P)H-binding protein</fullName>
    </submittedName>
</protein>
<dbReference type="PANTHER" id="PTHR12126:SF11">
    <property type="entry name" value="NADH DEHYDROGENASE [UBIQUINONE] 1 ALPHA SUBCOMPLEX SUBUNIT 9, MITOCHONDRIAL"/>
    <property type="match status" value="1"/>
</dbReference>
<dbReference type="InParanoid" id="A0A7L4YTX3"/>
<organism evidence="2 3">
    <name type="scientific">Epidermidibacterium keratini</name>
    <dbReference type="NCBI Taxonomy" id="1891644"/>
    <lineage>
        <taxon>Bacteria</taxon>
        <taxon>Bacillati</taxon>
        <taxon>Actinomycetota</taxon>
        <taxon>Actinomycetes</taxon>
        <taxon>Sporichthyales</taxon>
        <taxon>Sporichthyaceae</taxon>
        <taxon>Epidermidibacterium</taxon>
    </lineage>
</organism>
<keyword evidence="3" id="KW-1185">Reference proteome</keyword>